<dbReference type="Pfam" id="PF19127">
    <property type="entry name" value="Choline_bind_3"/>
    <property type="match status" value="1"/>
</dbReference>
<keyword evidence="1" id="KW-0677">Repeat</keyword>
<evidence type="ECO:0000256" key="2">
    <source>
        <dbReference type="PROSITE-ProRule" id="PRU00591"/>
    </source>
</evidence>
<evidence type="ECO:0008006" key="6">
    <source>
        <dbReference type="Google" id="ProtNLM"/>
    </source>
</evidence>
<dbReference type="PROSITE" id="PS51170">
    <property type="entry name" value="CW"/>
    <property type="match status" value="1"/>
</dbReference>
<evidence type="ECO:0000313" key="4">
    <source>
        <dbReference type="EMBL" id="BCZ46016.1"/>
    </source>
</evidence>
<feature type="chain" id="PRO_5047354873" description="Cell wall-binding protein" evidence="3">
    <location>
        <begin position="32"/>
        <end position="224"/>
    </location>
</feature>
<organism evidence="4 5">
    <name type="scientific">Clostridium gelidum</name>
    <dbReference type="NCBI Taxonomy" id="704125"/>
    <lineage>
        <taxon>Bacteria</taxon>
        <taxon>Bacillati</taxon>
        <taxon>Bacillota</taxon>
        <taxon>Clostridia</taxon>
        <taxon>Eubacteriales</taxon>
        <taxon>Clostridiaceae</taxon>
        <taxon>Clostridium</taxon>
    </lineage>
</organism>
<dbReference type="EMBL" id="AP024849">
    <property type="protein sequence ID" value="BCZ46016.1"/>
    <property type="molecule type" value="Genomic_DNA"/>
</dbReference>
<dbReference type="Gene3D" id="3.40.1000.10">
    <property type="entry name" value="Mog1/PsbP, alpha/beta/alpha sandwich"/>
    <property type="match status" value="1"/>
</dbReference>
<evidence type="ECO:0000313" key="5">
    <source>
        <dbReference type="Proteomes" id="UP000824633"/>
    </source>
</evidence>
<gene>
    <name evidence="4" type="ORF">psyc5s11_20830</name>
</gene>
<dbReference type="InterPro" id="IPR018337">
    <property type="entry name" value="Cell_wall/Cho-bd_repeat"/>
</dbReference>
<proteinExistence type="predicted"/>
<evidence type="ECO:0000256" key="3">
    <source>
        <dbReference type="SAM" id="SignalP"/>
    </source>
</evidence>
<name>A0ABM7T272_9CLOT</name>
<keyword evidence="3" id="KW-0732">Signal</keyword>
<sequence>MKKLKLKLTKVIASTLVVASILALNPIGASASWKQNGTGWWYTEGSSYSTGWKEIDGNWYYFYSDGYMAKDKTIDGYYLNASGAWISTQTQSEKISVVYPSNWIKKNIKGKNIYLLDDKGTSVNLVVESMQGLSEEEYNKASDIDVKTNLGIDNIKVQEHEFNNKKARLTNFVQTYQGINIPTYQVTFLNSNTSYIFTIAGREKISDENMIAFNNMLNTVKFAN</sequence>
<dbReference type="Proteomes" id="UP000824633">
    <property type="component" value="Chromosome"/>
</dbReference>
<dbReference type="Gene3D" id="2.10.270.10">
    <property type="entry name" value="Cholin Binding"/>
    <property type="match status" value="1"/>
</dbReference>
<keyword evidence="5" id="KW-1185">Reference proteome</keyword>
<feature type="signal peptide" evidence="3">
    <location>
        <begin position="1"/>
        <end position="31"/>
    </location>
</feature>
<accession>A0ABM7T272</accession>
<reference evidence="5" key="1">
    <citation type="submission" date="2021-07" db="EMBL/GenBank/DDBJ databases">
        <title>Complete genome sequencing of a Clostridium isolate.</title>
        <authorList>
            <person name="Ueki A."/>
            <person name="Tonouchi A."/>
        </authorList>
    </citation>
    <scope>NUCLEOTIDE SEQUENCE [LARGE SCALE GENOMIC DNA]</scope>
    <source>
        <strain evidence="5">C5S11</strain>
    </source>
</reference>
<feature type="repeat" description="Cell wall-binding" evidence="2">
    <location>
        <begin position="49"/>
        <end position="68"/>
    </location>
</feature>
<dbReference type="SUPFAM" id="SSF69360">
    <property type="entry name" value="Cell wall binding repeat"/>
    <property type="match status" value="1"/>
</dbReference>
<evidence type="ECO:0000256" key="1">
    <source>
        <dbReference type="ARBA" id="ARBA00022737"/>
    </source>
</evidence>
<dbReference type="RefSeq" id="WP_224037543.1">
    <property type="nucleotide sequence ID" value="NZ_AP024849.1"/>
</dbReference>
<protein>
    <recommendedName>
        <fullName evidence="6">Cell wall-binding protein</fullName>
    </recommendedName>
</protein>